<sequence length="218" mass="25304">MGRRIHPLGFRLGINRRHYSRWFAEPKDYPKFVREDRRVRTCIEKYMEKRIKNRFDHVGIGHIEIQRKTDLTEIEIHTGFPDLLIKEHNSGLDKLKNEIERSFHSERQKIRVSSNSIAQPYGNPRILAGFIASQSTNRVAFRRTMKKAIELVGETGNEGVRVQISGRLNGSEMARVEWAREGRVPLQTVKACIDYFYYPVQTTHGVLGTKIWVSRGVG</sequence>
<dbReference type="GeneID" id="33944163"/>
<dbReference type="InterPro" id="IPR005704">
    <property type="entry name" value="Ribosomal_uS3_bac-typ"/>
</dbReference>
<name>A0A286QHB4_9MONI</name>
<keyword evidence="2 5" id="KW-0689">Ribosomal protein</keyword>
<reference evidence="9" key="1">
    <citation type="journal article" date="2017" name="Am. J. Bot.">
        <title>Plastome sequences of an ancient fern lineage reveal remarkable changes in gene content and architecture.</title>
        <authorList>
            <person name="Labiak P.H."/>
            <person name="Karol K.G."/>
        </authorList>
    </citation>
    <scope>NUCLEOTIDE SEQUENCE</scope>
</reference>
<evidence type="ECO:0000256" key="3">
    <source>
        <dbReference type="ARBA" id="ARBA00023274"/>
    </source>
</evidence>
<evidence type="ECO:0000256" key="6">
    <source>
        <dbReference type="RuleBase" id="RU003624"/>
    </source>
</evidence>
<dbReference type="InterPro" id="IPR001351">
    <property type="entry name" value="Ribosomal_uS3_C"/>
</dbReference>
<dbReference type="CDD" id="cd02412">
    <property type="entry name" value="KH-II_30S_S3"/>
    <property type="match status" value="1"/>
</dbReference>
<evidence type="ECO:0000256" key="7">
    <source>
        <dbReference type="RuleBase" id="RU003626"/>
    </source>
</evidence>
<dbReference type="InterPro" id="IPR015946">
    <property type="entry name" value="KH_dom-like_a/b"/>
</dbReference>
<proteinExistence type="inferred from homology"/>
<dbReference type="PANTHER" id="PTHR11760">
    <property type="entry name" value="30S/40S RIBOSOMAL PROTEIN S3"/>
    <property type="match status" value="1"/>
</dbReference>
<comment type="similarity">
    <text evidence="1 5 6">Belongs to the universal ribosomal protein uS3 family.</text>
</comment>
<evidence type="ECO:0000256" key="4">
    <source>
        <dbReference type="ARBA" id="ARBA00035154"/>
    </source>
</evidence>
<dbReference type="GO" id="GO:0022627">
    <property type="term" value="C:cytosolic small ribosomal subunit"/>
    <property type="evidence" value="ECO:0007669"/>
    <property type="project" value="TreeGrafter"/>
</dbReference>
<keyword evidence="7 9" id="KW-0934">Plastid</keyword>
<dbReference type="SUPFAM" id="SSF54814">
    <property type="entry name" value="Prokaryotic type KH domain (KH-domain type II)"/>
    <property type="match status" value="1"/>
</dbReference>
<dbReference type="InterPro" id="IPR036419">
    <property type="entry name" value="Ribosomal_S3_C_sf"/>
</dbReference>
<dbReference type="EMBL" id="KX258660">
    <property type="protein sequence ID" value="APT66004.1"/>
    <property type="molecule type" value="Genomic_DNA"/>
</dbReference>
<dbReference type="Pfam" id="PF00189">
    <property type="entry name" value="Ribosomal_S3_C"/>
    <property type="match status" value="1"/>
</dbReference>
<comment type="subcellular location">
    <subcellularLocation>
        <location evidence="5 7">Plastid</location>
        <location evidence="5 7">Chloroplast</location>
    </subcellularLocation>
</comment>
<dbReference type="HAMAP" id="MF_01309_B">
    <property type="entry name" value="Ribosomal_uS3_B"/>
    <property type="match status" value="1"/>
</dbReference>
<dbReference type="SUPFAM" id="SSF54821">
    <property type="entry name" value="Ribosomal protein S3 C-terminal domain"/>
    <property type="match status" value="1"/>
</dbReference>
<evidence type="ECO:0000256" key="5">
    <source>
        <dbReference type="HAMAP-Rule" id="MF_01309"/>
    </source>
</evidence>
<dbReference type="AlphaFoldDB" id="A0A286QHB4"/>
<accession>A0A286QHB4</accession>
<dbReference type="NCBIfam" id="TIGR01009">
    <property type="entry name" value="rpsC_bact"/>
    <property type="match status" value="1"/>
</dbReference>
<evidence type="ECO:0000313" key="9">
    <source>
        <dbReference type="EMBL" id="APT66004.1"/>
    </source>
</evidence>
<geneLocation type="chloroplast" evidence="9"/>
<evidence type="ECO:0000256" key="2">
    <source>
        <dbReference type="ARBA" id="ARBA00022980"/>
    </source>
</evidence>
<dbReference type="InterPro" id="IPR018280">
    <property type="entry name" value="Ribosomal_uS3_CS"/>
</dbReference>
<comment type="subunit">
    <text evidence="5 7">Part of the 30S ribosomal subunit.</text>
</comment>
<dbReference type="InterPro" id="IPR057258">
    <property type="entry name" value="Ribosomal_uS3"/>
</dbReference>
<dbReference type="GO" id="GO:0003735">
    <property type="term" value="F:structural constituent of ribosome"/>
    <property type="evidence" value="ECO:0007669"/>
    <property type="project" value="InterPro"/>
</dbReference>
<dbReference type="Gene3D" id="3.30.300.20">
    <property type="match status" value="1"/>
</dbReference>
<dbReference type="PROSITE" id="PS00548">
    <property type="entry name" value="RIBOSOMAL_S3"/>
    <property type="match status" value="1"/>
</dbReference>
<dbReference type="Gene3D" id="3.30.1140.32">
    <property type="entry name" value="Ribosomal protein S3, C-terminal domain"/>
    <property type="match status" value="1"/>
</dbReference>
<dbReference type="GO" id="GO:0003723">
    <property type="term" value="F:RNA binding"/>
    <property type="evidence" value="ECO:0007669"/>
    <property type="project" value="InterPro"/>
</dbReference>
<feature type="domain" description="Small ribosomal subunit protein uS3 C-terminal" evidence="8">
    <location>
        <begin position="131"/>
        <end position="213"/>
    </location>
</feature>
<evidence type="ECO:0000256" key="1">
    <source>
        <dbReference type="ARBA" id="ARBA00010761"/>
    </source>
</evidence>
<protein>
    <recommendedName>
        <fullName evidence="4 5">Small ribosomal subunit protein uS3c</fullName>
    </recommendedName>
</protein>
<evidence type="ECO:0000259" key="8">
    <source>
        <dbReference type="Pfam" id="PF00189"/>
    </source>
</evidence>
<gene>
    <name evidence="5 9" type="primary">rps3</name>
</gene>
<dbReference type="PANTHER" id="PTHR11760:SF19">
    <property type="entry name" value="SMALL RIBOSOMAL SUBUNIT PROTEIN US3C"/>
    <property type="match status" value="1"/>
</dbReference>
<dbReference type="InterPro" id="IPR009019">
    <property type="entry name" value="KH_sf_prok-type"/>
</dbReference>
<keyword evidence="3 5" id="KW-0687">Ribonucleoprotein</keyword>
<dbReference type="GO" id="GO:0006412">
    <property type="term" value="P:translation"/>
    <property type="evidence" value="ECO:0007669"/>
    <property type="project" value="UniProtKB-UniRule"/>
</dbReference>
<dbReference type="GO" id="GO:0009507">
    <property type="term" value="C:chloroplast"/>
    <property type="evidence" value="ECO:0007669"/>
    <property type="project" value="UniProtKB-SubCell"/>
</dbReference>
<keyword evidence="7 9" id="KW-0150">Chloroplast</keyword>
<organism evidence="9">
    <name type="scientific">Schizaea elegans</name>
    <dbReference type="NCBI Taxonomy" id="180990"/>
    <lineage>
        <taxon>Eukaryota</taxon>
        <taxon>Viridiplantae</taxon>
        <taxon>Streptophyta</taxon>
        <taxon>Embryophyta</taxon>
        <taxon>Tracheophyta</taxon>
        <taxon>Polypodiopsida</taxon>
        <taxon>Polypodiidae</taxon>
        <taxon>Schizaeales</taxon>
        <taxon>Schizaeaceae</taxon>
        <taxon>Schizaea</taxon>
    </lineage>
</organism>
<dbReference type="RefSeq" id="YP_009424077.1">
    <property type="nucleotide sequence ID" value="NC_035807.1"/>
</dbReference>